<dbReference type="EMBL" id="CM056743">
    <property type="protein sequence ID" value="KAJ8668858.1"/>
    <property type="molecule type" value="Genomic_DNA"/>
</dbReference>
<dbReference type="Proteomes" id="UP001239111">
    <property type="component" value="Chromosome 3"/>
</dbReference>
<keyword evidence="2" id="KW-1185">Reference proteome</keyword>
<evidence type="ECO:0000313" key="1">
    <source>
        <dbReference type="EMBL" id="KAJ8668858.1"/>
    </source>
</evidence>
<comment type="caution">
    <text evidence="1">The sequence shown here is derived from an EMBL/GenBank/DDBJ whole genome shotgun (WGS) entry which is preliminary data.</text>
</comment>
<reference evidence="1" key="1">
    <citation type="submission" date="2023-04" db="EMBL/GenBank/DDBJ databases">
        <title>A chromosome-level genome assembly of the parasitoid wasp Eretmocerus hayati.</title>
        <authorList>
            <person name="Zhong Y."/>
            <person name="Liu S."/>
            <person name="Liu Y."/>
        </authorList>
    </citation>
    <scope>NUCLEOTIDE SEQUENCE</scope>
    <source>
        <strain evidence="1">ZJU_SS_LIU_2023</strain>
    </source>
</reference>
<name>A0ACC2NCN2_9HYME</name>
<proteinExistence type="predicted"/>
<protein>
    <submittedName>
        <fullName evidence="1">Uncharacterized protein</fullName>
    </submittedName>
</protein>
<accession>A0ACC2NCN2</accession>
<gene>
    <name evidence="1" type="ORF">QAD02_000117</name>
</gene>
<sequence length="261" mass="29964">MHISTAWIGPLYLGHDTVLLFYSPLIPDNEAAQPAYNLFSMLYILCFSRWNYRGSSCRKKTLLTKVKLQLKKLKSKVDNLFKEENIETVPLTSEPDYDTIPGPSDSAETAMLRETEELNDDTRDLVMQWLVAQKSQMKHVGESSQQLDPSVPGPSNLGEETSEQKWSRLTQRRSKLLLRIRDLENKAETLDRALRWHGGDTGSCYYYDRRPDYRSLGPSFRVLISGGLSGYENACSSLNDARRQLEIVNRERDRLSLEHSE</sequence>
<organism evidence="1 2">
    <name type="scientific">Eretmocerus hayati</name>
    <dbReference type="NCBI Taxonomy" id="131215"/>
    <lineage>
        <taxon>Eukaryota</taxon>
        <taxon>Metazoa</taxon>
        <taxon>Ecdysozoa</taxon>
        <taxon>Arthropoda</taxon>
        <taxon>Hexapoda</taxon>
        <taxon>Insecta</taxon>
        <taxon>Pterygota</taxon>
        <taxon>Neoptera</taxon>
        <taxon>Endopterygota</taxon>
        <taxon>Hymenoptera</taxon>
        <taxon>Apocrita</taxon>
        <taxon>Proctotrupomorpha</taxon>
        <taxon>Chalcidoidea</taxon>
        <taxon>Aphelinidae</taxon>
        <taxon>Aphelininae</taxon>
        <taxon>Eretmocerus</taxon>
    </lineage>
</organism>
<evidence type="ECO:0000313" key="2">
    <source>
        <dbReference type="Proteomes" id="UP001239111"/>
    </source>
</evidence>